<dbReference type="InterPro" id="IPR051603">
    <property type="entry name" value="Zinc-ADH_QOR/CCCR"/>
</dbReference>
<keyword evidence="1" id="KW-0521">NADP</keyword>
<reference evidence="3 4" key="1">
    <citation type="submission" date="2018-11" db="EMBL/GenBank/DDBJ databases">
        <title>Complete genome sequence of Nocardioides baekrokdamisoli strain KCTC 39748.</title>
        <authorList>
            <person name="Kang S.W."/>
            <person name="Lee K.C."/>
            <person name="Kim K.K."/>
            <person name="Kim J.S."/>
            <person name="Kim D.S."/>
            <person name="Ko S.H."/>
            <person name="Yang S.H."/>
            <person name="Shin Y.K."/>
            <person name="Lee J.S."/>
        </authorList>
    </citation>
    <scope>NUCLEOTIDE SEQUENCE [LARGE SCALE GENOMIC DNA]</scope>
    <source>
        <strain evidence="3 4">KCTC 39748</strain>
    </source>
</reference>
<dbReference type="InterPro" id="IPR013149">
    <property type="entry name" value="ADH-like_C"/>
</dbReference>
<keyword evidence="4" id="KW-1185">Reference proteome</keyword>
<accession>A0A3G9IIX8</accession>
<evidence type="ECO:0000313" key="3">
    <source>
        <dbReference type="EMBL" id="BBH16015.1"/>
    </source>
</evidence>
<dbReference type="GO" id="GO:0016491">
    <property type="term" value="F:oxidoreductase activity"/>
    <property type="evidence" value="ECO:0007669"/>
    <property type="project" value="InterPro"/>
</dbReference>
<dbReference type="InterPro" id="IPR020843">
    <property type="entry name" value="ER"/>
</dbReference>
<dbReference type="Proteomes" id="UP000271573">
    <property type="component" value="Chromosome"/>
</dbReference>
<dbReference type="Gene3D" id="3.40.50.720">
    <property type="entry name" value="NAD(P)-binding Rossmann-like Domain"/>
    <property type="match status" value="1"/>
</dbReference>
<evidence type="ECO:0000259" key="2">
    <source>
        <dbReference type="SMART" id="SM00829"/>
    </source>
</evidence>
<evidence type="ECO:0000256" key="1">
    <source>
        <dbReference type="ARBA" id="ARBA00022857"/>
    </source>
</evidence>
<dbReference type="AlphaFoldDB" id="A0A3G9IIX8"/>
<dbReference type="InterPro" id="IPR036291">
    <property type="entry name" value="NAD(P)-bd_dom_sf"/>
</dbReference>
<dbReference type="PANTHER" id="PTHR44154:SF1">
    <property type="entry name" value="QUINONE OXIDOREDUCTASE"/>
    <property type="match status" value="1"/>
</dbReference>
<evidence type="ECO:0000313" key="4">
    <source>
        <dbReference type="Proteomes" id="UP000271573"/>
    </source>
</evidence>
<feature type="domain" description="Enoyl reductase (ER)" evidence="2">
    <location>
        <begin position="1"/>
        <end position="218"/>
    </location>
</feature>
<protein>
    <recommendedName>
        <fullName evidence="2">Enoyl reductase (ER) domain-containing protein</fullName>
    </recommendedName>
</protein>
<gene>
    <name evidence="3" type="ORF">Back2_03020</name>
</gene>
<dbReference type="PANTHER" id="PTHR44154">
    <property type="entry name" value="QUINONE OXIDOREDUCTASE"/>
    <property type="match status" value="1"/>
</dbReference>
<dbReference type="KEGG" id="nbe:Back2_03020"/>
<dbReference type="SMART" id="SM00829">
    <property type="entry name" value="PKS_ER"/>
    <property type="match status" value="1"/>
</dbReference>
<dbReference type="EMBL" id="AP019307">
    <property type="protein sequence ID" value="BBH16015.1"/>
    <property type="molecule type" value="Genomic_DNA"/>
</dbReference>
<dbReference type="Gene3D" id="3.90.180.10">
    <property type="entry name" value="Medium-chain alcohol dehydrogenases, catalytic domain"/>
    <property type="match status" value="1"/>
</dbReference>
<name>A0A3G9IIX8_9ACTN</name>
<organism evidence="3 4">
    <name type="scientific">Nocardioides baekrokdamisoli</name>
    <dbReference type="NCBI Taxonomy" id="1804624"/>
    <lineage>
        <taxon>Bacteria</taxon>
        <taxon>Bacillati</taxon>
        <taxon>Actinomycetota</taxon>
        <taxon>Actinomycetes</taxon>
        <taxon>Propionibacteriales</taxon>
        <taxon>Nocardioidaceae</taxon>
        <taxon>Nocardioides</taxon>
    </lineage>
</organism>
<dbReference type="SUPFAM" id="SSF51735">
    <property type="entry name" value="NAD(P)-binding Rossmann-fold domains"/>
    <property type="match status" value="1"/>
</dbReference>
<proteinExistence type="predicted"/>
<sequence length="220" mass="22660">MFGGYATRVIVDAGDVFLKPANLSFDEAAGLLLVGVTAVHALTRVQAVRGDVVLVHGASGSVGQALIQLAVADGIRVIGTSSERNFDLVRELGAEPIAYGPGLVDRVRACAPDGIDAAIDLVGTEEAIDTSLELVADHARVTTIVGGPYPTQRGVQKIGRGVGADPGTEIRAAARQPLVDAAARGDLRTRVVARYRLAEAAAAQIFVAEGHAAGKVILIP</sequence>
<dbReference type="Pfam" id="PF00107">
    <property type="entry name" value="ADH_zinc_N"/>
    <property type="match status" value="1"/>
</dbReference>